<gene>
    <name evidence="2" type="ORF">HNR07_004244</name>
</gene>
<protein>
    <submittedName>
        <fullName evidence="2">Uncharacterized membrane protein YobD (UPF0266 family)</fullName>
    </submittedName>
</protein>
<organism evidence="2 3">
    <name type="scientific">Nocardiopsis metallicus</name>
    <dbReference type="NCBI Taxonomy" id="179819"/>
    <lineage>
        <taxon>Bacteria</taxon>
        <taxon>Bacillati</taxon>
        <taxon>Actinomycetota</taxon>
        <taxon>Actinomycetes</taxon>
        <taxon>Streptosporangiales</taxon>
        <taxon>Nocardiopsidaceae</taxon>
        <taxon>Nocardiopsis</taxon>
    </lineage>
</organism>
<name>A0A840WNA7_9ACTN</name>
<keyword evidence="1" id="KW-0472">Membrane</keyword>
<reference evidence="2 3" key="1">
    <citation type="submission" date="2020-08" db="EMBL/GenBank/DDBJ databases">
        <title>Sequencing the genomes of 1000 actinobacteria strains.</title>
        <authorList>
            <person name="Klenk H.-P."/>
        </authorList>
    </citation>
    <scope>NUCLEOTIDE SEQUENCE [LARGE SCALE GENOMIC DNA]</scope>
    <source>
        <strain evidence="2 3">DSM 44598</strain>
    </source>
</reference>
<proteinExistence type="predicted"/>
<comment type="caution">
    <text evidence="2">The sequence shown here is derived from an EMBL/GenBank/DDBJ whole genome shotgun (WGS) entry which is preliminary data.</text>
</comment>
<accession>A0A840WNA7</accession>
<keyword evidence="1" id="KW-1133">Transmembrane helix</keyword>
<feature type="transmembrane region" description="Helical" evidence="1">
    <location>
        <begin position="7"/>
        <end position="25"/>
    </location>
</feature>
<dbReference type="EMBL" id="JACHDO010000001">
    <property type="protein sequence ID" value="MBB5493107.1"/>
    <property type="molecule type" value="Genomic_DNA"/>
</dbReference>
<keyword evidence="3" id="KW-1185">Reference proteome</keyword>
<feature type="transmembrane region" description="Helical" evidence="1">
    <location>
        <begin position="31"/>
        <end position="51"/>
    </location>
</feature>
<keyword evidence="1" id="KW-0812">Transmembrane</keyword>
<evidence type="ECO:0000313" key="3">
    <source>
        <dbReference type="Proteomes" id="UP000579647"/>
    </source>
</evidence>
<dbReference type="RefSeq" id="WP_184366419.1">
    <property type="nucleotide sequence ID" value="NZ_BAAAKM010000066.1"/>
</dbReference>
<evidence type="ECO:0000256" key="1">
    <source>
        <dbReference type="SAM" id="Phobius"/>
    </source>
</evidence>
<dbReference type="AlphaFoldDB" id="A0A840WNA7"/>
<sequence length="55" mass="6228">MSGSWDGLIVMGLLVVLLVIAVRKLRPRIHIPWATSGIVVFFVFVCLLLWANSYR</sequence>
<evidence type="ECO:0000313" key="2">
    <source>
        <dbReference type="EMBL" id="MBB5493107.1"/>
    </source>
</evidence>
<dbReference type="Proteomes" id="UP000579647">
    <property type="component" value="Unassembled WGS sequence"/>
</dbReference>